<dbReference type="InterPro" id="IPR027417">
    <property type="entry name" value="P-loop_NTPase"/>
</dbReference>
<evidence type="ECO:0000313" key="5">
    <source>
        <dbReference type="Proteomes" id="UP000230750"/>
    </source>
</evidence>
<evidence type="ECO:0000256" key="2">
    <source>
        <dbReference type="ARBA" id="ARBA00023134"/>
    </source>
</evidence>
<dbReference type="InterPro" id="IPR006689">
    <property type="entry name" value="Small_GTPase_ARF/SAR"/>
</dbReference>
<dbReference type="PANTHER" id="PTHR46688">
    <property type="entry name" value="ADP-RIBOSYLATION FACTOR-LIKE PROTEIN 16"/>
    <property type="match status" value="1"/>
</dbReference>
<proteinExistence type="predicted"/>
<keyword evidence="1 3" id="KW-0547">Nucleotide-binding</keyword>
<dbReference type="Gene3D" id="3.40.50.300">
    <property type="entry name" value="P-loop containing nucleotide triphosphate hydrolases"/>
    <property type="match status" value="1"/>
</dbReference>
<dbReference type="AlphaFoldDB" id="A0A2G8KMF8"/>
<feature type="binding site" evidence="3">
    <location>
        <position position="24"/>
    </location>
    <ligand>
        <name>GTP</name>
        <dbReference type="ChEBI" id="CHEBI:37565"/>
    </ligand>
</feature>
<keyword evidence="5" id="KW-1185">Reference proteome</keyword>
<dbReference type="GO" id="GO:0005525">
    <property type="term" value="F:GTP binding"/>
    <property type="evidence" value="ECO:0007669"/>
    <property type="project" value="UniProtKB-KW"/>
</dbReference>
<dbReference type="GO" id="GO:0003924">
    <property type="term" value="F:GTPase activity"/>
    <property type="evidence" value="ECO:0007669"/>
    <property type="project" value="InterPro"/>
</dbReference>
<accession>A0A2G8KMF8</accession>
<organism evidence="4 5">
    <name type="scientific">Stichopus japonicus</name>
    <name type="common">Sea cucumber</name>
    <dbReference type="NCBI Taxonomy" id="307972"/>
    <lineage>
        <taxon>Eukaryota</taxon>
        <taxon>Metazoa</taxon>
        <taxon>Echinodermata</taxon>
        <taxon>Eleutherozoa</taxon>
        <taxon>Echinozoa</taxon>
        <taxon>Holothuroidea</taxon>
        <taxon>Aspidochirotacea</taxon>
        <taxon>Aspidochirotida</taxon>
        <taxon>Stichopodidae</taxon>
        <taxon>Apostichopus</taxon>
    </lineage>
</organism>
<dbReference type="Pfam" id="PF00025">
    <property type="entry name" value="Arf"/>
    <property type="match status" value="1"/>
</dbReference>
<dbReference type="SUPFAM" id="SSF52540">
    <property type="entry name" value="P-loop containing nucleoside triphosphate hydrolases"/>
    <property type="match status" value="1"/>
</dbReference>
<dbReference type="STRING" id="307972.A0A2G8KMF8"/>
<evidence type="ECO:0000256" key="3">
    <source>
        <dbReference type="PIRSR" id="PIRSR606689-1"/>
    </source>
</evidence>
<keyword evidence="2 3" id="KW-0342">GTP-binding</keyword>
<name>A0A2G8KMF8_STIJA</name>
<evidence type="ECO:0000313" key="4">
    <source>
        <dbReference type="EMBL" id="PIK49181.1"/>
    </source>
</evidence>
<dbReference type="EMBL" id="MRZV01000477">
    <property type="protein sequence ID" value="PIK49181.1"/>
    <property type="molecule type" value="Genomic_DNA"/>
</dbReference>
<evidence type="ECO:0000256" key="1">
    <source>
        <dbReference type="ARBA" id="ARBA00022741"/>
    </source>
</evidence>
<comment type="caution">
    <text evidence="4">The sequence shown here is derived from an EMBL/GenBank/DDBJ whole genome shotgun (WGS) entry which is preliminary data.</text>
</comment>
<gene>
    <name evidence="4" type="ORF">BSL78_13962</name>
</gene>
<sequence>MVGTNLSNLTVEKKREVTVRELGGAMAPIWPTYLNDTNVILFMVDASSPSQISASTILLLTTLASDQLQSASVLVLLNKIDMSSSLSVSELMYLMQLEDLVLTASQTITVMQCCAKDGRGLKRYDPFLLNYMNNSWQENICFEEEVVVARQGDRIYITTK</sequence>
<protein>
    <submittedName>
        <fullName evidence="4">Putative ADP-ribosylation factor-like protein 16 isoform X1</fullName>
    </submittedName>
</protein>
<dbReference type="PANTHER" id="PTHR46688:SF1">
    <property type="entry name" value="ADP-RIBOSYLATION FACTOR-LIKE PROTEIN 16"/>
    <property type="match status" value="1"/>
</dbReference>
<dbReference type="Proteomes" id="UP000230750">
    <property type="component" value="Unassembled WGS sequence"/>
</dbReference>
<dbReference type="OrthoDB" id="365445at2759"/>
<feature type="binding site" evidence="3">
    <location>
        <begin position="78"/>
        <end position="81"/>
    </location>
    <ligand>
        <name>GTP</name>
        <dbReference type="ChEBI" id="CHEBI:37565"/>
    </ligand>
</feature>
<reference evidence="4 5" key="1">
    <citation type="journal article" date="2017" name="PLoS Biol.">
        <title>The sea cucumber genome provides insights into morphological evolution and visceral regeneration.</title>
        <authorList>
            <person name="Zhang X."/>
            <person name="Sun L."/>
            <person name="Yuan J."/>
            <person name="Sun Y."/>
            <person name="Gao Y."/>
            <person name="Zhang L."/>
            <person name="Li S."/>
            <person name="Dai H."/>
            <person name="Hamel J.F."/>
            <person name="Liu C."/>
            <person name="Yu Y."/>
            <person name="Liu S."/>
            <person name="Lin W."/>
            <person name="Guo K."/>
            <person name="Jin S."/>
            <person name="Xu P."/>
            <person name="Storey K.B."/>
            <person name="Huan P."/>
            <person name="Zhang T."/>
            <person name="Zhou Y."/>
            <person name="Zhang J."/>
            <person name="Lin C."/>
            <person name="Li X."/>
            <person name="Xing L."/>
            <person name="Huo D."/>
            <person name="Sun M."/>
            <person name="Wang L."/>
            <person name="Mercier A."/>
            <person name="Li F."/>
            <person name="Yang H."/>
            <person name="Xiang J."/>
        </authorList>
    </citation>
    <scope>NUCLEOTIDE SEQUENCE [LARGE SCALE GENOMIC DNA]</scope>
    <source>
        <strain evidence="4">Shaxun</strain>
        <tissue evidence="4">Muscle</tissue>
    </source>
</reference>